<evidence type="ECO:0000313" key="1">
    <source>
        <dbReference type="EMBL" id="MBB4916931.1"/>
    </source>
</evidence>
<evidence type="ECO:0008006" key="3">
    <source>
        <dbReference type="Google" id="ProtNLM"/>
    </source>
</evidence>
<protein>
    <recommendedName>
        <fullName evidence="3">Polyketide cyclase / dehydrase and lipid transport</fullName>
    </recommendedName>
</protein>
<organism evidence="1 2">
    <name type="scientific">Streptosporangium saharense</name>
    <dbReference type="NCBI Taxonomy" id="1706840"/>
    <lineage>
        <taxon>Bacteria</taxon>
        <taxon>Bacillati</taxon>
        <taxon>Actinomycetota</taxon>
        <taxon>Actinomycetes</taxon>
        <taxon>Streptosporangiales</taxon>
        <taxon>Streptosporangiaceae</taxon>
        <taxon>Streptosporangium</taxon>
    </lineage>
</organism>
<proteinExistence type="predicted"/>
<reference evidence="1 2" key="1">
    <citation type="submission" date="2020-08" db="EMBL/GenBank/DDBJ databases">
        <title>Genomic Encyclopedia of Type Strains, Phase III (KMG-III): the genomes of soil and plant-associated and newly described type strains.</title>
        <authorList>
            <person name="Whitman W."/>
        </authorList>
    </citation>
    <scope>NUCLEOTIDE SEQUENCE [LARGE SCALE GENOMIC DNA]</scope>
    <source>
        <strain evidence="1 2">CECT 8840</strain>
    </source>
</reference>
<accession>A0A7W7QPW3</accession>
<dbReference type="SUPFAM" id="SSF55961">
    <property type="entry name" value="Bet v1-like"/>
    <property type="match status" value="1"/>
</dbReference>
<evidence type="ECO:0000313" key="2">
    <source>
        <dbReference type="Proteomes" id="UP000552644"/>
    </source>
</evidence>
<dbReference type="Proteomes" id="UP000552644">
    <property type="component" value="Unassembled WGS sequence"/>
</dbReference>
<keyword evidence="2" id="KW-1185">Reference proteome</keyword>
<dbReference type="RefSeq" id="WP_184716798.1">
    <property type="nucleotide sequence ID" value="NZ_JACHJP010000004.1"/>
</dbReference>
<gene>
    <name evidence="1" type="ORF">FHS44_004039</name>
</gene>
<dbReference type="EMBL" id="JACHJP010000004">
    <property type="protein sequence ID" value="MBB4916931.1"/>
    <property type="molecule type" value="Genomic_DNA"/>
</dbReference>
<dbReference type="AlphaFoldDB" id="A0A7W7QPW3"/>
<name>A0A7W7QPW3_9ACTN</name>
<sequence>MGKTLLYEISGVVEAPPDRVGRLILTVRPGPVGQDNAWLFAEHGGTVEGGPGRFVLRTPAHAMTVEVTDTTLAAQGGWWYRGEHTVEPHPEGTLLVHRVFNVAERRRWAVPLANRFFAGFGDRTRDGFARGLRRVGHELGCGTRLLRTSR</sequence>
<comment type="caution">
    <text evidence="1">The sequence shown here is derived from an EMBL/GenBank/DDBJ whole genome shotgun (WGS) entry which is preliminary data.</text>
</comment>